<organism evidence="8 9">
    <name type="scientific">Clostridium ganghwense</name>
    <dbReference type="NCBI Taxonomy" id="312089"/>
    <lineage>
        <taxon>Bacteria</taxon>
        <taxon>Bacillati</taxon>
        <taxon>Bacillota</taxon>
        <taxon>Clostridia</taxon>
        <taxon>Eubacteriales</taxon>
        <taxon>Clostridiaceae</taxon>
        <taxon>Clostridium</taxon>
    </lineage>
</organism>
<dbReference type="Pfam" id="PF00388">
    <property type="entry name" value="PI-PLC-X"/>
    <property type="match status" value="1"/>
</dbReference>
<reference evidence="8" key="1">
    <citation type="submission" date="2022-12" db="EMBL/GenBank/DDBJ databases">
        <authorList>
            <person name="Wang J."/>
        </authorList>
    </citation>
    <scope>NUCLEOTIDE SEQUENCE</scope>
    <source>
        <strain evidence="8">HY-42-06</strain>
    </source>
</reference>
<dbReference type="InterPro" id="IPR051057">
    <property type="entry name" value="PI-PLC_domain"/>
</dbReference>
<dbReference type="EC" id="4.6.1.13" evidence="2"/>
<dbReference type="SMART" id="SM00148">
    <property type="entry name" value="PLCXc"/>
    <property type="match status" value="1"/>
</dbReference>
<dbReference type="Gene3D" id="3.20.20.190">
    <property type="entry name" value="Phosphatidylinositol (PI) phosphodiesterase"/>
    <property type="match status" value="1"/>
</dbReference>
<evidence type="ECO:0000256" key="4">
    <source>
        <dbReference type="ARBA" id="ARBA00030474"/>
    </source>
</evidence>
<feature type="signal peptide" evidence="6">
    <location>
        <begin position="1"/>
        <end position="26"/>
    </location>
</feature>
<dbReference type="PANTHER" id="PTHR13593:SF113">
    <property type="entry name" value="SI:DKEY-266F7.9"/>
    <property type="match status" value="1"/>
</dbReference>
<dbReference type="InterPro" id="IPR000909">
    <property type="entry name" value="PLipase_C_PInositol-sp_X_dom"/>
</dbReference>
<evidence type="ECO:0000259" key="7">
    <source>
        <dbReference type="SMART" id="SM00148"/>
    </source>
</evidence>
<evidence type="ECO:0000256" key="2">
    <source>
        <dbReference type="ARBA" id="ARBA00012581"/>
    </source>
</evidence>
<accession>A0ABT4CSW2</accession>
<evidence type="ECO:0000313" key="9">
    <source>
        <dbReference type="Proteomes" id="UP001079657"/>
    </source>
</evidence>
<dbReference type="EMBL" id="JAPQES010000003">
    <property type="protein sequence ID" value="MCY6371054.1"/>
    <property type="molecule type" value="Genomic_DNA"/>
</dbReference>
<evidence type="ECO:0000256" key="6">
    <source>
        <dbReference type="SAM" id="SignalP"/>
    </source>
</evidence>
<dbReference type="PROSITE" id="PS50007">
    <property type="entry name" value="PIPLC_X_DOMAIN"/>
    <property type="match status" value="1"/>
</dbReference>
<dbReference type="RefSeq" id="WP_268049892.1">
    <property type="nucleotide sequence ID" value="NZ_JAPQES010000003.1"/>
</dbReference>
<comment type="caution">
    <text evidence="8">The sequence shown here is derived from an EMBL/GenBank/DDBJ whole genome shotgun (WGS) entry which is preliminary data.</text>
</comment>
<feature type="domain" description="Phosphatidylinositol-specific phospholipase C X" evidence="7">
    <location>
        <begin position="36"/>
        <end position="178"/>
    </location>
</feature>
<dbReference type="Proteomes" id="UP001079657">
    <property type="component" value="Unassembled WGS sequence"/>
</dbReference>
<evidence type="ECO:0000256" key="5">
    <source>
        <dbReference type="ARBA" id="ARBA00030782"/>
    </source>
</evidence>
<dbReference type="CDD" id="cd08586">
    <property type="entry name" value="PI-PLCc_BcPLC_like"/>
    <property type="match status" value="1"/>
</dbReference>
<evidence type="ECO:0000256" key="3">
    <source>
        <dbReference type="ARBA" id="ARBA00019758"/>
    </source>
</evidence>
<sequence length="304" mass="35045">MLKKFYSLLLLGVVMSLVLFSQKASAYNTSEWMKSIDDNKRLSEISIPGSHDSGANHEHVINTAKCQDLKIAEQLESGVRYLDIRCRHFYDTFEIHHGSIHQHINFDDVLNACIPFLNNNPSETIIMCIKPEHTSVGNTRTFEETFDYYRAKNPDKWLLTDTIPTLGQSRGKIVLMRRFDAVNLPKGIDLTKWQDNTTFTIENNAKIKIQDQYKVPDNDEKWSKIEDMYNEANQNSGDWWYINYCSGYRPLAFGIPDIYGVAKEINSNMEKFFATNTSGKFGITVMDFATEKRVKPIIQTNDLK</sequence>
<proteinExistence type="predicted"/>
<evidence type="ECO:0000256" key="1">
    <source>
        <dbReference type="ARBA" id="ARBA00001316"/>
    </source>
</evidence>
<keyword evidence="6" id="KW-0732">Signal</keyword>
<gene>
    <name evidence="8" type="ORF">OXH55_10455</name>
</gene>
<dbReference type="SUPFAM" id="SSF51695">
    <property type="entry name" value="PLC-like phosphodiesterases"/>
    <property type="match status" value="1"/>
</dbReference>
<dbReference type="PANTHER" id="PTHR13593">
    <property type="match status" value="1"/>
</dbReference>
<comment type="catalytic activity">
    <reaction evidence="1">
        <text>a 1,2-diacyl-sn-glycero-3-phospho-(1D-myo-inositol) = 1D-myo-inositol 1,2-cyclic phosphate + a 1,2-diacyl-sn-glycerol</text>
        <dbReference type="Rhea" id="RHEA:17093"/>
        <dbReference type="ChEBI" id="CHEBI:17815"/>
        <dbReference type="ChEBI" id="CHEBI:57880"/>
        <dbReference type="ChEBI" id="CHEBI:58484"/>
        <dbReference type="EC" id="4.6.1.13"/>
    </reaction>
</comment>
<name>A0ABT4CSW2_9CLOT</name>
<feature type="chain" id="PRO_5045957501" description="1-phosphatidylinositol phosphodiesterase" evidence="6">
    <location>
        <begin position="27"/>
        <end position="304"/>
    </location>
</feature>
<keyword evidence="9" id="KW-1185">Reference proteome</keyword>
<dbReference type="InterPro" id="IPR017946">
    <property type="entry name" value="PLC-like_Pdiesterase_TIM-brl"/>
</dbReference>
<protein>
    <recommendedName>
        <fullName evidence="3">1-phosphatidylinositol phosphodiesterase</fullName>
        <ecNumber evidence="2">4.6.1.13</ecNumber>
    </recommendedName>
    <alternativeName>
        <fullName evidence="4">Phosphatidylinositol diacylglycerol-lyase</fullName>
    </alternativeName>
    <alternativeName>
        <fullName evidence="5">Phosphatidylinositol-specific phospholipase C</fullName>
    </alternativeName>
</protein>
<evidence type="ECO:0000313" key="8">
    <source>
        <dbReference type="EMBL" id="MCY6371054.1"/>
    </source>
</evidence>